<evidence type="ECO:0000256" key="1">
    <source>
        <dbReference type="SAM" id="SignalP"/>
    </source>
</evidence>
<gene>
    <name evidence="3" type="ORF">AE618_15105</name>
</gene>
<dbReference type="AlphaFoldDB" id="A0A0N1FDK4"/>
<dbReference type="EMBL" id="LGSZ01000047">
    <property type="protein sequence ID" value="KPH80070.1"/>
    <property type="molecule type" value="Genomic_DNA"/>
</dbReference>
<organism evidence="3 4">
    <name type="scientific">Bosea vaviloviae</name>
    <dbReference type="NCBI Taxonomy" id="1526658"/>
    <lineage>
        <taxon>Bacteria</taxon>
        <taxon>Pseudomonadati</taxon>
        <taxon>Pseudomonadota</taxon>
        <taxon>Alphaproteobacteria</taxon>
        <taxon>Hyphomicrobiales</taxon>
        <taxon>Boseaceae</taxon>
        <taxon>Bosea</taxon>
    </lineage>
</organism>
<comment type="caution">
    <text evidence="3">The sequence shown here is derived from an EMBL/GenBank/DDBJ whole genome shotgun (WGS) entry which is preliminary data.</text>
</comment>
<dbReference type="Gene3D" id="3.40.190.10">
    <property type="entry name" value="Periplasmic binding protein-like II"/>
    <property type="match status" value="2"/>
</dbReference>
<dbReference type="OrthoDB" id="9815602at2"/>
<dbReference type="PANTHER" id="PTHR31528:SF15">
    <property type="entry name" value="RIBOFLAVIN-BINDING PROTEIN RIBY"/>
    <property type="match status" value="1"/>
</dbReference>
<dbReference type="PATRIC" id="fig|1526658.3.peg.4390"/>
<evidence type="ECO:0000259" key="2">
    <source>
        <dbReference type="Pfam" id="PF09084"/>
    </source>
</evidence>
<protein>
    <submittedName>
        <fullName evidence="3">ABC transporter substrate-binding protein</fullName>
    </submittedName>
</protein>
<dbReference type="Proteomes" id="UP000037822">
    <property type="component" value="Unassembled WGS sequence"/>
</dbReference>
<dbReference type="Pfam" id="PF09084">
    <property type="entry name" value="NMT1"/>
    <property type="match status" value="1"/>
</dbReference>
<accession>A0A0N1FDK4</accession>
<feature type="domain" description="SsuA/THI5-like" evidence="2">
    <location>
        <begin position="55"/>
        <end position="267"/>
    </location>
</feature>
<dbReference type="SUPFAM" id="SSF53850">
    <property type="entry name" value="Periplasmic binding protein-like II"/>
    <property type="match status" value="1"/>
</dbReference>
<reference evidence="3 4" key="1">
    <citation type="submission" date="2015-07" db="EMBL/GenBank/DDBJ databases">
        <title>Whole genome sequencing of Bosea vaviloviae isolated from cave pool.</title>
        <authorList>
            <person name="Tan N.E.H."/>
            <person name="Lee Y.P."/>
            <person name="Gan H.M."/>
            <person name="Barton H."/>
            <person name="Savka M.A."/>
        </authorList>
    </citation>
    <scope>NUCLEOTIDE SEQUENCE [LARGE SCALE GENOMIC DNA]</scope>
    <source>
        <strain evidence="3 4">SD260</strain>
    </source>
</reference>
<dbReference type="RefSeq" id="WP_054210087.1">
    <property type="nucleotide sequence ID" value="NZ_LGSZ01000047.1"/>
</dbReference>
<sequence>MSSVSSLVAFLSRRAVLSAVAATALAAGLCGAQPAQAQTPVRFTLDWRFEGPAALFLMAIEKGYFKAEGLDVTIDTGNGSREAIPRVASGTYDAGFGDVNSLIRFRDENPTIDLKAVMMVYDKPPFSIVGRKSRGVTADVKSLEGKKFGAPAADAAFAQWPIFKTVNKLDDSKIRLENVGFPVREPMLASGEVDAVFGFANSSYINLKSRGVPVDDIVVMLMSDYGVELYGNVVMVSPKFAAEKPEAVRGLLRAITKSVKDTVANPELGAQLVIKRNDVAKVEVELERLKMTLEQNVMTSWVKANGFGGIDKARWDRALDQIGLTFTFKDKAKAGAAFTDAFLPASAERVF</sequence>
<dbReference type="InterPro" id="IPR006311">
    <property type="entry name" value="TAT_signal"/>
</dbReference>
<feature type="signal peptide" evidence="1">
    <location>
        <begin position="1"/>
        <end position="37"/>
    </location>
</feature>
<proteinExistence type="predicted"/>
<name>A0A0N1FDK4_9HYPH</name>
<dbReference type="PROSITE" id="PS51318">
    <property type="entry name" value="TAT"/>
    <property type="match status" value="1"/>
</dbReference>
<feature type="chain" id="PRO_5005871161" evidence="1">
    <location>
        <begin position="38"/>
        <end position="351"/>
    </location>
</feature>
<dbReference type="PANTHER" id="PTHR31528">
    <property type="entry name" value="4-AMINO-5-HYDROXYMETHYL-2-METHYLPYRIMIDINE PHOSPHATE SYNTHASE THI11-RELATED"/>
    <property type="match status" value="1"/>
</dbReference>
<keyword evidence="4" id="KW-1185">Reference proteome</keyword>
<evidence type="ECO:0000313" key="4">
    <source>
        <dbReference type="Proteomes" id="UP000037822"/>
    </source>
</evidence>
<dbReference type="InterPro" id="IPR027939">
    <property type="entry name" value="NMT1/THI5"/>
</dbReference>
<dbReference type="GO" id="GO:0009228">
    <property type="term" value="P:thiamine biosynthetic process"/>
    <property type="evidence" value="ECO:0007669"/>
    <property type="project" value="InterPro"/>
</dbReference>
<keyword evidence="1" id="KW-0732">Signal</keyword>
<evidence type="ECO:0000313" key="3">
    <source>
        <dbReference type="EMBL" id="KPH80070.1"/>
    </source>
</evidence>
<dbReference type="InterPro" id="IPR015168">
    <property type="entry name" value="SsuA/THI5"/>
</dbReference>